<comment type="subcellular location">
    <subcellularLocation>
        <location evidence="1">Nucleus</location>
    </subcellularLocation>
</comment>
<evidence type="ECO:0000313" key="6">
    <source>
        <dbReference type="EMBL" id="PQQ15799.1"/>
    </source>
</evidence>
<dbReference type="Proteomes" id="UP000250321">
    <property type="component" value="Unassembled WGS sequence"/>
</dbReference>
<dbReference type="EMBL" id="PJQY01000217">
    <property type="protein sequence ID" value="PQQ15799.1"/>
    <property type="molecule type" value="Genomic_DNA"/>
</dbReference>
<dbReference type="CDD" id="cd00167">
    <property type="entry name" value="SANT"/>
    <property type="match status" value="1"/>
</dbReference>
<protein>
    <submittedName>
        <fullName evidence="6">Transcription factor MYB98</fullName>
    </submittedName>
</protein>
<proteinExistence type="predicted"/>
<dbReference type="InterPro" id="IPR009057">
    <property type="entry name" value="Homeodomain-like_sf"/>
</dbReference>
<dbReference type="PANTHER" id="PTHR45614">
    <property type="entry name" value="MYB PROTEIN-RELATED"/>
    <property type="match status" value="1"/>
</dbReference>
<dbReference type="SUPFAM" id="SSF46689">
    <property type="entry name" value="Homeodomain-like"/>
    <property type="match status" value="1"/>
</dbReference>
<feature type="domain" description="Myb-like" evidence="4">
    <location>
        <begin position="1"/>
        <end position="44"/>
    </location>
</feature>
<gene>
    <name evidence="6" type="ORF">Pyn_33579</name>
</gene>
<organism evidence="6 7">
    <name type="scientific">Prunus yedoensis var. nudiflora</name>
    <dbReference type="NCBI Taxonomy" id="2094558"/>
    <lineage>
        <taxon>Eukaryota</taxon>
        <taxon>Viridiplantae</taxon>
        <taxon>Streptophyta</taxon>
        <taxon>Embryophyta</taxon>
        <taxon>Tracheophyta</taxon>
        <taxon>Spermatophyta</taxon>
        <taxon>Magnoliopsida</taxon>
        <taxon>eudicotyledons</taxon>
        <taxon>Gunneridae</taxon>
        <taxon>Pentapetalae</taxon>
        <taxon>rosids</taxon>
        <taxon>fabids</taxon>
        <taxon>Rosales</taxon>
        <taxon>Rosaceae</taxon>
        <taxon>Amygdaloideae</taxon>
        <taxon>Amygdaleae</taxon>
        <taxon>Prunus</taxon>
    </lineage>
</organism>
<name>A0A314Z900_PRUYE</name>
<dbReference type="InterPro" id="IPR001005">
    <property type="entry name" value="SANT/Myb"/>
</dbReference>
<sequence length="152" mass="17312">MWSEEEDKILIEAHKQIGNKWAEIAKRLPGRTENTIKNHWNATKRKQNSKKKTNKDPNNNINSPESSLLQDYIRSLQPKQPSRETLSHPLTPGAFTSTKTMPRVTGVEEYRGSSMGAEMPLALEIKSLMQGPDDDHVKKEMDLLEMICQGKL</sequence>
<dbReference type="PROSITE" id="PS50090">
    <property type="entry name" value="MYB_LIKE"/>
    <property type="match status" value="1"/>
</dbReference>
<dbReference type="FunFam" id="1.10.10.60:FF:000381">
    <property type="entry name" value="Transcription factor MYB119"/>
    <property type="match status" value="1"/>
</dbReference>
<dbReference type="GO" id="GO:0000981">
    <property type="term" value="F:DNA-binding transcription factor activity, RNA polymerase II-specific"/>
    <property type="evidence" value="ECO:0007669"/>
    <property type="project" value="TreeGrafter"/>
</dbReference>
<dbReference type="OrthoDB" id="2143914at2759"/>
<dbReference type="SMART" id="SM00717">
    <property type="entry name" value="SANT"/>
    <property type="match status" value="1"/>
</dbReference>
<keyword evidence="2" id="KW-0539">Nucleus</keyword>
<reference evidence="6 7" key="1">
    <citation type="submission" date="2018-02" db="EMBL/GenBank/DDBJ databases">
        <title>Draft genome of wild Prunus yedoensis var. nudiflora.</title>
        <authorList>
            <person name="Baek S."/>
            <person name="Kim J.-H."/>
            <person name="Choi K."/>
            <person name="Kim G.-B."/>
            <person name="Cho A."/>
            <person name="Jang H."/>
            <person name="Shin C.-H."/>
            <person name="Yu H.-J."/>
            <person name="Mun J.-H."/>
        </authorList>
    </citation>
    <scope>NUCLEOTIDE SEQUENCE [LARGE SCALE GENOMIC DNA]</scope>
    <source>
        <strain evidence="7">cv. Jeju island</strain>
        <tissue evidence="6">Leaf</tissue>
    </source>
</reference>
<dbReference type="STRING" id="2094558.A0A314Z900"/>
<dbReference type="GO" id="GO:0005634">
    <property type="term" value="C:nucleus"/>
    <property type="evidence" value="ECO:0007669"/>
    <property type="project" value="UniProtKB-SubCell"/>
</dbReference>
<dbReference type="InterPro" id="IPR050560">
    <property type="entry name" value="MYB_TF"/>
</dbReference>
<evidence type="ECO:0000256" key="1">
    <source>
        <dbReference type="ARBA" id="ARBA00004123"/>
    </source>
</evidence>
<evidence type="ECO:0000259" key="5">
    <source>
        <dbReference type="PROSITE" id="PS51294"/>
    </source>
</evidence>
<evidence type="ECO:0000313" key="7">
    <source>
        <dbReference type="Proteomes" id="UP000250321"/>
    </source>
</evidence>
<feature type="domain" description="HTH myb-type" evidence="5">
    <location>
        <begin position="1"/>
        <end position="48"/>
    </location>
</feature>
<feature type="compositionally biased region" description="Polar residues" evidence="3">
    <location>
        <begin position="32"/>
        <end position="41"/>
    </location>
</feature>
<feature type="compositionally biased region" description="Polar residues" evidence="3">
    <location>
        <begin position="56"/>
        <end position="69"/>
    </location>
</feature>
<accession>A0A314Z900</accession>
<evidence type="ECO:0000256" key="3">
    <source>
        <dbReference type="SAM" id="MobiDB-lite"/>
    </source>
</evidence>
<dbReference type="AlphaFoldDB" id="A0A314Z900"/>
<dbReference type="GO" id="GO:0000978">
    <property type="term" value="F:RNA polymerase II cis-regulatory region sequence-specific DNA binding"/>
    <property type="evidence" value="ECO:0007669"/>
    <property type="project" value="TreeGrafter"/>
</dbReference>
<dbReference type="Gene3D" id="1.10.10.60">
    <property type="entry name" value="Homeodomain-like"/>
    <property type="match status" value="1"/>
</dbReference>
<feature type="region of interest" description="Disordered" evidence="3">
    <location>
        <begin position="28"/>
        <end position="102"/>
    </location>
</feature>
<keyword evidence="7" id="KW-1185">Reference proteome</keyword>
<evidence type="ECO:0000259" key="4">
    <source>
        <dbReference type="PROSITE" id="PS50090"/>
    </source>
</evidence>
<dbReference type="PANTHER" id="PTHR45614:SF273">
    <property type="entry name" value="MYB DOMAIN PROTEIN 100-RELATED"/>
    <property type="match status" value="1"/>
</dbReference>
<dbReference type="PROSITE" id="PS51294">
    <property type="entry name" value="HTH_MYB"/>
    <property type="match status" value="1"/>
</dbReference>
<comment type="caution">
    <text evidence="6">The sequence shown here is derived from an EMBL/GenBank/DDBJ whole genome shotgun (WGS) entry which is preliminary data.</text>
</comment>
<dbReference type="InterPro" id="IPR017930">
    <property type="entry name" value="Myb_dom"/>
</dbReference>
<dbReference type="Pfam" id="PF00249">
    <property type="entry name" value="Myb_DNA-binding"/>
    <property type="match status" value="1"/>
</dbReference>
<evidence type="ECO:0000256" key="2">
    <source>
        <dbReference type="ARBA" id="ARBA00023242"/>
    </source>
</evidence>
<feature type="compositionally biased region" description="Basic residues" evidence="3">
    <location>
        <begin position="42"/>
        <end position="53"/>
    </location>
</feature>